<evidence type="ECO:0000256" key="1">
    <source>
        <dbReference type="ARBA" id="ARBA00022527"/>
    </source>
</evidence>
<dbReference type="GO" id="GO:0004674">
    <property type="term" value="F:protein serine/threonine kinase activity"/>
    <property type="evidence" value="ECO:0007669"/>
    <property type="project" value="UniProtKB-KW"/>
</dbReference>
<dbReference type="PANTHER" id="PTHR48013:SF32">
    <property type="entry name" value="MITOGEN-ACTIVATED PROTEIN KINASE KINASE 2-LIKE"/>
    <property type="match status" value="1"/>
</dbReference>
<evidence type="ECO:0000256" key="8">
    <source>
        <dbReference type="ARBA" id="ARBA00049014"/>
    </source>
</evidence>
<organism evidence="14 15">
    <name type="scientific">Arabidopsis suecica</name>
    <name type="common">Swedish thale-cress</name>
    <name type="synonym">Cardaminopsis suecica</name>
    <dbReference type="NCBI Taxonomy" id="45249"/>
    <lineage>
        <taxon>Eukaryota</taxon>
        <taxon>Viridiplantae</taxon>
        <taxon>Streptophyta</taxon>
        <taxon>Embryophyta</taxon>
        <taxon>Tracheophyta</taxon>
        <taxon>Spermatophyta</taxon>
        <taxon>Magnoliopsida</taxon>
        <taxon>eudicotyledons</taxon>
        <taxon>Gunneridae</taxon>
        <taxon>Pentapetalae</taxon>
        <taxon>rosids</taxon>
        <taxon>malvids</taxon>
        <taxon>Brassicales</taxon>
        <taxon>Brassicaceae</taxon>
        <taxon>Camelineae</taxon>
        <taxon>Arabidopsis</taxon>
    </lineage>
</organism>
<feature type="binding site" evidence="11">
    <location>
        <position position="97"/>
    </location>
    <ligand>
        <name>ATP</name>
        <dbReference type="ChEBI" id="CHEBI:30616"/>
    </ligand>
</feature>
<evidence type="ECO:0000256" key="5">
    <source>
        <dbReference type="ARBA" id="ARBA00022840"/>
    </source>
</evidence>
<keyword evidence="1 12" id="KW-0723">Serine/threonine-protein kinase</keyword>
<dbReference type="EMBL" id="JAEFBJ010000004">
    <property type="protein sequence ID" value="KAG7621841.1"/>
    <property type="molecule type" value="Genomic_DNA"/>
</dbReference>
<dbReference type="OrthoDB" id="10252354at2759"/>
<evidence type="ECO:0000256" key="3">
    <source>
        <dbReference type="ARBA" id="ARBA00022741"/>
    </source>
</evidence>
<comment type="catalytic activity">
    <reaction evidence="10">
        <text>L-tyrosyl-[protein] + ATP = O-phospho-L-tyrosyl-[protein] + ADP + H(+)</text>
        <dbReference type="Rhea" id="RHEA:10596"/>
        <dbReference type="Rhea" id="RHEA-COMP:10136"/>
        <dbReference type="Rhea" id="RHEA-COMP:20101"/>
        <dbReference type="ChEBI" id="CHEBI:15378"/>
        <dbReference type="ChEBI" id="CHEBI:30616"/>
        <dbReference type="ChEBI" id="CHEBI:46858"/>
        <dbReference type="ChEBI" id="CHEBI:61978"/>
        <dbReference type="ChEBI" id="CHEBI:456216"/>
        <dbReference type="EC" id="2.7.12.2"/>
    </reaction>
</comment>
<dbReference type="GO" id="GO:0005524">
    <property type="term" value="F:ATP binding"/>
    <property type="evidence" value="ECO:0007669"/>
    <property type="project" value="UniProtKB-UniRule"/>
</dbReference>
<keyword evidence="4 14" id="KW-0418">Kinase</keyword>
<dbReference type="GO" id="GO:0004708">
    <property type="term" value="F:MAP kinase kinase activity"/>
    <property type="evidence" value="ECO:0007669"/>
    <property type="project" value="UniProtKB-EC"/>
</dbReference>
<dbReference type="InterPro" id="IPR017441">
    <property type="entry name" value="Protein_kinase_ATP_BS"/>
</dbReference>
<evidence type="ECO:0000256" key="12">
    <source>
        <dbReference type="RuleBase" id="RU000304"/>
    </source>
</evidence>
<reference evidence="14 15" key="1">
    <citation type="submission" date="2020-12" db="EMBL/GenBank/DDBJ databases">
        <title>Concerted genomic and epigenomic changes stabilize Arabidopsis allopolyploids.</title>
        <authorList>
            <person name="Chen Z."/>
        </authorList>
    </citation>
    <scope>NUCLEOTIDE SEQUENCE [LARGE SCALE GENOMIC DNA]</scope>
    <source>
        <strain evidence="14">As9502</strain>
        <tissue evidence="14">Leaf</tissue>
    </source>
</reference>
<evidence type="ECO:0000256" key="9">
    <source>
        <dbReference type="ARBA" id="ARBA00049299"/>
    </source>
</evidence>
<proteinExistence type="inferred from homology"/>
<evidence type="ECO:0000313" key="14">
    <source>
        <dbReference type="EMBL" id="KAG7621841.1"/>
    </source>
</evidence>
<dbReference type="CDD" id="cd06623">
    <property type="entry name" value="PKc_MAPKK_plant_like"/>
    <property type="match status" value="1"/>
</dbReference>
<accession>A0A8T2EQW0</accession>
<dbReference type="PANTHER" id="PTHR48013">
    <property type="entry name" value="DUAL SPECIFICITY MITOGEN-ACTIVATED PROTEIN KINASE KINASE 5-RELATED"/>
    <property type="match status" value="1"/>
</dbReference>
<comment type="catalytic activity">
    <reaction evidence="8">
        <text>L-seryl-[protein] + ATP = O-phospho-L-seryl-[protein] + ADP + H(+)</text>
        <dbReference type="Rhea" id="RHEA:17989"/>
        <dbReference type="Rhea" id="RHEA-COMP:9863"/>
        <dbReference type="Rhea" id="RHEA-COMP:11604"/>
        <dbReference type="ChEBI" id="CHEBI:15378"/>
        <dbReference type="ChEBI" id="CHEBI:29999"/>
        <dbReference type="ChEBI" id="CHEBI:30616"/>
        <dbReference type="ChEBI" id="CHEBI:83421"/>
        <dbReference type="ChEBI" id="CHEBI:456216"/>
        <dbReference type="EC" id="2.7.12.2"/>
    </reaction>
</comment>
<evidence type="ECO:0000313" key="15">
    <source>
        <dbReference type="Proteomes" id="UP000694251"/>
    </source>
</evidence>
<dbReference type="InterPro" id="IPR000719">
    <property type="entry name" value="Prot_kinase_dom"/>
</dbReference>
<gene>
    <name evidence="14" type="ORF">ISN44_As04g026930</name>
</gene>
<keyword evidence="3 11" id="KW-0547">Nucleotide-binding</keyword>
<evidence type="ECO:0000259" key="13">
    <source>
        <dbReference type="PROSITE" id="PS50011"/>
    </source>
</evidence>
<keyword evidence="15" id="KW-1185">Reference proteome</keyword>
<comment type="catalytic activity">
    <reaction evidence="9">
        <text>L-threonyl-[protein] + ATP = O-phospho-L-threonyl-[protein] + ADP + H(+)</text>
        <dbReference type="Rhea" id="RHEA:46608"/>
        <dbReference type="Rhea" id="RHEA-COMP:11060"/>
        <dbReference type="Rhea" id="RHEA-COMP:11605"/>
        <dbReference type="ChEBI" id="CHEBI:15378"/>
        <dbReference type="ChEBI" id="CHEBI:30013"/>
        <dbReference type="ChEBI" id="CHEBI:30616"/>
        <dbReference type="ChEBI" id="CHEBI:61977"/>
        <dbReference type="ChEBI" id="CHEBI:456216"/>
        <dbReference type="EC" id="2.7.12.2"/>
    </reaction>
</comment>
<dbReference type="GO" id="GO:0051707">
    <property type="term" value="P:response to other organism"/>
    <property type="evidence" value="ECO:0007669"/>
    <property type="project" value="UniProtKB-ARBA"/>
</dbReference>
<dbReference type="InterPro" id="IPR008271">
    <property type="entry name" value="Ser/Thr_kinase_AS"/>
</dbReference>
<dbReference type="Pfam" id="PF00069">
    <property type="entry name" value="Pkinase"/>
    <property type="match status" value="2"/>
</dbReference>
<comment type="similarity">
    <text evidence="6">Belongs to the protein kinase superfamily. STE Ser/Thr protein kinase family. MAP kinase kinase subfamily.</text>
</comment>
<sequence>MNRGSLCPNPICLPPLEQSISKFLTQSGTFKDGDLRVNKDGIQTVSLSEPGAPPPIEPLDNQLSLADLEVIKVIGKGSSGNVQLVKHKLTQQFFALKVIQLNTEESTCRAISQELRINLSSQCPYLVSCYQSFYHNGLVSIILEFMDGGSLADLLKKVGKVPENMLSAICKRVLRGLCYIHHERRIIHRDLKPSNLLINHRGEVKITDFGVSKILTSTSSLANSFVGTYPYMSVSLLHSPLNTQYTYKLNFQSYKWFYTTYWCCYHVLQPERISGSLYSNKSDIWSLGLVLLECATGKFPYTPPEHKKGWSSVYELVDAIVENPPPCAPSNLFSPEFCSFISQCVQKDPRDRKSAKELLEHKFVKMFEDSDTNLSAYFTDAGSLIPPLAN</sequence>
<dbReference type="PROSITE" id="PS00108">
    <property type="entry name" value="PROTEIN_KINASE_ST"/>
    <property type="match status" value="1"/>
</dbReference>
<evidence type="ECO:0000256" key="11">
    <source>
        <dbReference type="PROSITE-ProRule" id="PRU10141"/>
    </source>
</evidence>
<dbReference type="SMART" id="SM00220">
    <property type="entry name" value="S_TKc"/>
    <property type="match status" value="1"/>
</dbReference>
<dbReference type="PROSITE" id="PS00107">
    <property type="entry name" value="PROTEIN_KINASE_ATP"/>
    <property type="match status" value="1"/>
</dbReference>
<dbReference type="AlphaFoldDB" id="A0A8T2EQW0"/>
<evidence type="ECO:0000256" key="6">
    <source>
        <dbReference type="ARBA" id="ARBA00038035"/>
    </source>
</evidence>
<comment type="caution">
    <text evidence="14">The sequence shown here is derived from an EMBL/GenBank/DDBJ whole genome shotgun (WGS) entry which is preliminary data.</text>
</comment>
<name>A0A8T2EQW0_ARASU</name>
<evidence type="ECO:0000256" key="2">
    <source>
        <dbReference type="ARBA" id="ARBA00022679"/>
    </source>
</evidence>
<dbReference type="FunFam" id="3.30.200.20:FF:000716">
    <property type="entry name" value="Mitogen-activated protein kinase kinase 1"/>
    <property type="match status" value="1"/>
</dbReference>
<evidence type="ECO:0000256" key="10">
    <source>
        <dbReference type="ARBA" id="ARBA00051693"/>
    </source>
</evidence>
<keyword evidence="2" id="KW-0808">Transferase</keyword>
<dbReference type="EC" id="2.7.12.2" evidence="7"/>
<protein>
    <recommendedName>
        <fullName evidence="7">mitogen-activated protein kinase kinase</fullName>
        <ecNumber evidence="7">2.7.12.2</ecNumber>
    </recommendedName>
</protein>
<dbReference type="Proteomes" id="UP000694251">
    <property type="component" value="Chromosome 4"/>
</dbReference>
<dbReference type="PROSITE" id="PS50011">
    <property type="entry name" value="PROTEIN_KINASE_DOM"/>
    <property type="match status" value="1"/>
</dbReference>
<keyword evidence="5 11" id="KW-0067">ATP-binding</keyword>
<evidence type="ECO:0000256" key="7">
    <source>
        <dbReference type="ARBA" id="ARBA00038999"/>
    </source>
</evidence>
<evidence type="ECO:0000256" key="4">
    <source>
        <dbReference type="ARBA" id="ARBA00022777"/>
    </source>
</evidence>
<feature type="domain" description="Protein kinase" evidence="13">
    <location>
        <begin position="68"/>
        <end position="364"/>
    </location>
</feature>